<keyword evidence="2" id="KW-0732">Signal</keyword>
<evidence type="ECO:0000313" key="4">
    <source>
        <dbReference type="Proteomes" id="UP001501844"/>
    </source>
</evidence>
<sequence>MKKLLLSALFVGAMFTAQAQTNLTSTAATTRAVLSMTATEMARQMYNDLKLNEGQYIKIKALNQTRIDRYSEVERMYSNDQQMREAKIKEIDSQLDEEFASILSPEQFTAYIEMGRRPSGAAPVEGATNSGGPVGTAEVSTSTTSSTSSNAGTGIYTDSTTKGNVTKYKKGDMEQKMKPGEQKIKEGDRKVKSEEGKLKIEDGDNKTKIEDDKMKMESASGEMKIKDGVEKLKTDSVRYKSSANETKIKTADGKTKIEPNKIKTKTETTKKKVKN</sequence>
<feature type="region of interest" description="Disordered" evidence="1">
    <location>
        <begin position="119"/>
        <end position="206"/>
    </location>
</feature>
<feature type="compositionally biased region" description="Low complexity" evidence="1">
    <location>
        <begin position="140"/>
        <end position="149"/>
    </location>
</feature>
<keyword evidence="4" id="KW-1185">Reference proteome</keyword>
<organism evidence="3 4">
    <name type="scientific">Nibribacter koreensis</name>
    <dbReference type="NCBI Taxonomy" id="1084519"/>
    <lineage>
        <taxon>Bacteria</taxon>
        <taxon>Pseudomonadati</taxon>
        <taxon>Bacteroidota</taxon>
        <taxon>Cytophagia</taxon>
        <taxon>Cytophagales</taxon>
        <taxon>Hymenobacteraceae</taxon>
        <taxon>Nibribacter</taxon>
    </lineage>
</organism>
<evidence type="ECO:0000256" key="2">
    <source>
        <dbReference type="SAM" id="SignalP"/>
    </source>
</evidence>
<feature type="chain" id="PRO_5047124454" evidence="2">
    <location>
        <begin position="20"/>
        <end position="275"/>
    </location>
</feature>
<evidence type="ECO:0000313" key="3">
    <source>
        <dbReference type="EMBL" id="GAA4297468.1"/>
    </source>
</evidence>
<comment type="caution">
    <text evidence="3">The sequence shown here is derived from an EMBL/GenBank/DDBJ whole genome shotgun (WGS) entry which is preliminary data.</text>
</comment>
<feature type="signal peptide" evidence="2">
    <location>
        <begin position="1"/>
        <end position="19"/>
    </location>
</feature>
<feature type="compositionally biased region" description="Basic and acidic residues" evidence="1">
    <location>
        <begin position="246"/>
        <end position="275"/>
    </location>
</feature>
<evidence type="ECO:0000256" key="1">
    <source>
        <dbReference type="SAM" id="MobiDB-lite"/>
    </source>
</evidence>
<feature type="compositionally biased region" description="Polar residues" evidence="1">
    <location>
        <begin position="150"/>
        <end position="164"/>
    </location>
</feature>
<protein>
    <submittedName>
        <fullName evidence="3">Uncharacterized protein</fullName>
    </submittedName>
</protein>
<feature type="compositionally biased region" description="Basic and acidic residues" evidence="1">
    <location>
        <begin position="169"/>
        <end position="206"/>
    </location>
</feature>
<accession>A0ABP8F8B5</accession>
<gene>
    <name evidence="3" type="ORF">GCM10023183_05090</name>
</gene>
<proteinExistence type="predicted"/>
<dbReference type="RefSeq" id="WP_345162017.1">
    <property type="nucleotide sequence ID" value="NZ_BAABGX010000001.1"/>
</dbReference>
<reference evidence="4" key="1">
    <citation type="journal article" date="2019" name="Int. J. Syst. Evol. Microbiol.">
        <title>The Global Catalogue of Microorganisms (GCM) 10K type strain sequencing project: providing services to taxonomists for standard genome sequencing and annotation.</title>
        <authorList>
            <consortium name="The Broad Institute Genomics Platform"/>
            <consortium name="The Broad Institute Genome Sequencing Center for Infectious Disease"/>
            <person name="Wu L."/>
            <person name="Ma J."/>
        </authorList>
    </citation>
    <scope>NUCLEOTIDE SEQUENCE [LARGE SCALE GENOMIC DNA]</scope>
    <source>
        <strain evidence="4">JCM 17917</strain>
    </source>
</reference>
<feature type="region of interest" description="Disordered" evidence="1">
    <location>
        <begin position="242"/>
        <end position="275"/>
    </location>
</feature>
<dbReference type="Proteomes" id="UP001501844">
    <property type="component" value="Unassembled WGS sequence"/>
</dbReference>
<dbReference type="EMBL" id="BAABGX010000001">
    <property type="protein sequence ID" value="GAA4297468.1"/>
    <property type="molecule type" value="Genomic_DNA"/>
</dbReference>
<name>A0ABP8F8B5_9BACT</name>